<dbReference type="EMBL" id="MU277237">
    <property type="protein sequence ID" value="KAI0058268.1"/>
    <property type="molecule type" value="Genomic_DNA"/>
</dbReference>
<comment type="caution">
    <text evidence="1">The sequence shown here is derived from an EMBL/GenBank/DDBJ whole genome shotgun (WGS) entry which is preliminary data.</text>
</comment>
<gene>
    <name evidence="1" type="ORF">BV25DRAFT_1919473</name>
</gene>
<organism evidence="1 2">
    <name type="scientific">Artomyces pyxidatus</name>
    <dbReference type="NCBI Taxonomy" id="48021"/>
    <lineage>
        <taxon>Eukaryota</taxon>
        <taxon>Fungi</taxon>
        <taxon>Dikarya</taxon>
        <taxon>Basidiomycota</taxon>
        <taxon>Agaricomycotina</taxon>
        <taxon>Agaricomycetes</taxon>
        <taxon>Russulales</taxon>
        <taxon>Auriscalpiaceae</taxon>
        <taxon>Artomyces</taxon>
    </lineage>
</organism>
<protein>
    <submittedName>
        <fullName evidence="1">Uncharacterized protein</fullName>
    </submittedName>
</protein>
<reference evidence="1" key="1">
    <citation type="submission" date="2021-03" db="EMBL/GenBank/DDBJ databases">
        <authorList>
            <consortium name="DOE Joint Genome Institute"/>
            <person name="Ahrendt S."/>
            <person name="Looney B.P."/>
            <person name="Miyauchi S."/>
            <person name="Morin E."/>
            <person name="Drula E."/>
            <person name="Courty P.E."/>
            <person name="Chicoki N."/>
            <person name="Fauchery L."/>
            <person name="Kohler A."/>
            <person name="Kuo A."/>
            <person name="Labutti K."/>
            <person name="Pangilinan J."/>
            <person name="Lipzen A."/>
            <person name="Riley R."/>
            <person name="Andreopoulos W."/>
            <person name="He G."/>
            <person name="Johnson J."/>
            <person name="Barry K.W."/>
            <person name="Grigoriev I.V."/>
            <person name="Nagy L."/>
            <person name="Hibbett D."/>
            <person name="Henrissat B."/>
            <person name="Matheny P.B."/>
            <person name="Labbe J."/>
            <person name="Martin F."/>
        </authorList>
    </citation>
    <scope>NUCLEOTIDE SEQUENCE</scope>
    <source>
        <strain evidence="1">HHB10654</strain>
    </source>
</reference>
<name>A0ACB8SR02_9AGAM</name>
<keyword evidence="2" id="KW-1185">Reference proteome</keyword>
<evidence type="ECO:0000313" key="2">
    <source>
        <dbReference type="Proteomes" id="UP000814140"/>
    </source>
</evidence>
<evidence type="ECO:0000313" key="1">
    <source>
        <dbReference type="EMBL" id="KAI0058268.1"/>
    </source>
</evidence>
<proteinExistence type="predicted"/>
<accession>A0ACB8SR02</accession>
<dbReference type="Proteomes" id="UP000814140">
    <property type="component" value="Unassembled WGS sequence"/>
</dbReference>
<sequence length="776" mass="86650">MADSQVIFKRTKPKATQRSRIISDINAPSSKDSNDESEAQPSPSAIASKVKSKMKKPKSTLSFGGDDEDSGGEVFKIKKSNLSRKLALGTHPASPANVSTSDRATTPARGPVYDKAYLSELKASTPTNRPPVTTKDDPYDADMSMDIDSVGDMTVEMTDVFDAGETVIPSQASVLAAKEKRESLRSRGAKSGTEDFISLSVTKRSEEYQGPHPESRLVREEDELGEGDDEFSEYTSAKTRIALGKKARKVEASKRRDEMQELIADAEEVDEETQEWEQEQIRRGGMKEEEAAPVMKQVYKPAPIPPLTVIPSLDPSIARLSQQMTALTTSHAQNTSSMSSLAEEQAALDKREDELREIITKAELKRSWFASFREWIESVATFLDEKFPQLEDLEEEHISILKERRDMIRQRRLADSEDDLSSFLGTLPVAPHTAPEELDELGRIVPRGNPLAARRDRQTARINRRTLRRQRAAPPNDEEGYSTDATLPPSDAADYRTALHKLSGRRDKVLSDVRAAEFRTPSRGIGEKFGEWRERFSDSYTGAWGGLGLVGAWEFWVRLEMLGWNPFEDARSLDSFGWYSDLHKYSRPRRDEDEDEEPDLGPDGDLVSAMISTAVIPRLAKVVENGALDPVSRKDVRRMIDLAEEIEISLEKSNLKFQVLLKAVVTNFREAIGALDASQQPFLGLNNPPFSPEAIPARNRLLARHRKLLSNIVRWRGYAGGLFGIDELVIALVTNCMLPIADSGWEVGGEESMRQVLKNLPQDLVSPQLKSRLNIV</sequence>
<reference evidence="1" key="2">
    <citation type="journal article" date="2022" name="New Phytol.">
        <title>Evolutionary transition to the ectomycorrhizal habit in the genomes of a hyperdiverse lineage of mushroom-forming fungi.</title>
        <authorList>
            <person name="Looney B."/>
            <person name="Miyauchi S."/>
            <person name="Morin E."/>
            <person name="Drula E."/>
            <person name="Courty P.E."/>
            <person name="Kohler A."/>
            <person name="Kuo A."/>
            <person name="LaButti K."/>
            <person name="Pangilinan J."/>
            <person name="Lipzen A."/>
            <person name="Riley R."/>
            <person name="Andreopoulos W."/>
            <person name="He G."/>
            <person name="Johnson J."/>
            <person name="Nolan M."/>
            <person name="Tritt A."/>
            <person name="Barry K.W."/>
            <person name="Grigoriev I.V."/>
            <person name="Nagy L.G."/>
            <person name="Hibbett D."/>
            <person name="Henrissat B."/>
            <person name="Matheny P.B."/>
            <person name="Labbe J."/>
            <person name="Martin F.M."/>
        </authorList>
    </citation>
    <scope>NUCLEOTIDE SEQUENCE</scope>
    <source>
        <strain evidence="1">HHB10654</strain>
    </source>
</reference>